<dbReference type="KEGG" id="hbv:ABIV_0262"/>
<dbReference type="Proteomes" id="UP000253850">
    <property type="component" value="Chromosome"/>
</dbReference>
<name>A0AAX2AA39_9BACT</name>
<dbReference type="EMBL" id="PDKM01000005">
    <property type="protein sequence ID" value="RXK09561.1"/>
    <property type="molecule type" value="Genomic_DNA"/>
</dbReference>
<reference evidence="8 10" key="1">
    <citation type="submission" date="2017-10" db="EMBL/GenBank/DDBJ databases">
        <title>Genomics of the genus Arcobacter.</title>
        <authorList>
            <person name="Perez-Cataluna A."/>
            <person name="Figueras M.J."/>
        </authorList>
    </citation>
    <scope>NUCLEOTIDE SEQUENCE [LARGE SCALE GENOMIC DNA]</scope>
    <source>
        <strain evidence="8 10">CECT 7835</strain>
    </source>
</reference>
<dbReference type="EMBL" id="CP031217">
    <property type="protein sequence ID" value="AXH11294.1"/>
    <property type="molecule type" value="Genomic_DNA"/>
</dbReference>
<dbReference type="GO" id="GO:0009279">
    <property type="term" value="C:cell outer membrane"/>
    <property type="evidence" value="ECO:0007669"/>
    <property type="project" value="UniProtKB-SubCell"/>
</dbReference>
<dbReference type="Proteomes" id="UP000289193">
    <property type="component" value="Unassembled WGS sequence"/>
</dbReference>
<dbReference type="PANTHER" id="PTHR30026">
    <property type="entry name" value="OUTER MEMBRANE PROTEIN TOLC"/>
    <property type="match status" value="1"/>
</dbReference>
<dbReference type="GO" id="GO:1990281">
    <property type="term" value="C:efflux pump complex"/>
    <property type="evidence" value="ECO:0007669"/>
    <property type="project" value="TreeGrafter"/>
</dbReference>
<keyword evidence="3" id="KW-0812">Transmembrane</keyword>
<evidence type="ECO:0000313" key="10">
    <source>
        <dbReference type="Proteomes" id="UP000289193"/>
    </source>
</evidence>
<dbReference type="SUPFAM" id="SSF56954">
    <property type="entry name" value="Outer membrane efflux proteins (OEP)"/>
    <property type="match status" value="1"/>
</dbReference>
<evidence type="ECO:0000256" key="1">
    <source>
        <dbReference type="ARBA" id="ARBA00004442"/>
    </source>
</evidence>
<comment type="subcellular location">
    <subcellularLocation>
        <location evidence="1">Cell outer membrane</location>
    </subcellularLocation>
</comment>
<organism evidence="8 10">
    <name type="scientific">Halarcobacter bivalviorum</name>
    <dbReference type="NCBI Taxonomy" id="663364"/>
    <lineage>
        <taxon>Bacteria</taxon>
        <taxon>Pseudomonadati</taxon>
        <taxon>Campylobacterota</taxon>
        <taxon>Epsilonproteobacteria</taxon>
        <taxon>Campylobacterales</taxon>
        <taxon>Arcobacteraceae</taxon>
        <taxon>Halarcobacter</taxon>
    </lineage>
</organism>
<dbReference type="AlphaFoldDB" id="A0AAX2AA39"/>
<keyword evidence="4" id="KW-0472">Membrane</keyword>
<keyword evidence="6" id="KW-0175">Coiled coil</keyword>
<sequence length="394" mass="45779">MHFQKLANLLLISSLSLSSIVANEIDEKILSKDRLDIIDLSKKQNEEKSSKLRKDWINPITLSYSKNYTENYDTIKSMVSINQPIFKSGGIYSAIKYANVNFKYNDLDIETQRKELIKQVTTMLFNLHIIDLNIKKNELLLKNAKIDIERKKEQVLNGFLDTSYLDNAILDANGVKNTLADLYFQKEELENNFNNLASKEYTSFELPQLTLTDKENFLENSLELAKARVDIKQKDYLTNMSISQYLPTLSVNMDYNHYHDTDSNPSIVDETTTNYGVSVSMPLDVRALNDVQTQRIEYLKSKLNLNNIILEEQNFYKTKLSRIDMLERKKEIAKEDYELYDSLLKIIVEEKNAQLKTQSDVDTLANSQKIKSLEVKIYELQKQIELLEVYSKII</sequence>
<keyword evidence="10" id="KW-1185">Reference proteome</keyword>
<proteinExistence type="predicted"/>
<feature type="coiled-coil region" evidence="6">
    <location>
        <begin position="134"/>
        <end position="199"/>
    </location>
</feature>
<dbReference type="GO" id="GO:0015288">
    <property type="term" value="F:porin activity"/>
    <property type="evidence" value="ECO:0007669"/>
    <property type="project" value="TreeGrafter"/>
</dbReference>
<gene>
    <name evidence="7" type="ORF">ABIV_0262</name>
    <name evidence="8" type="ORF">CRV05_09680</name>
</gene>
<dbReference type="GO" id="GO:0015562">
    <property type="term" value="F:efflux transmembrane transporter activity"/>
    <property type="evidence" value="ECO:0007669"/>
    <property type="project" value="InterPro"/>
</dbReference>
<reference evidence="7 9" key="2">
    <citation type="submission" date="2018-07" db="EMBL/GenBank/DDBJ databases">
        <title>Complete genome of the Arcobacter bivalviorum type strain LMG 26154.</title>
        <authorList>
            <person name="Miller W.G."/>
            <person name="Yee E."/>
            <person name="Bono J.L."/>
        </authorList>
    </citation>
    <scope>NUCLEOTIDE SEQUENCE [LARGE SCALE GENOMIC DNA]</scope>
    <source>
        <strain evidence="7 9">LMG 26154</strain>
    </source>
</reference>
<dbReference type="InterPro" id="IPR051906">
    <property type="entry name" value="TolC-like"/>
</dbReference>
<dbReference type="PANTHER" id="PTHR30026:SF20">
    <property type="entry name" value="OUTER MEMBRANE PROTEIN TOLC"/>
    <property type="match status" value="1"/>
</dbReference>
<evidence type="ECO:0000256" key="4">
    <source>
        <dbReference type="ARBA" id="ARBA00023136"/>
    </source>
</evidence>
<evidence type="ECO:0000313" key="9">
    <source>
        <dbReference type="Proteomes" id="UP000253850"/>
    </source>
</evidence>
<evidence type="ECO:0000256" key="2">
    <source>
        <dbReference type="ARBA" id="ARBA00022452"/>
    </source>
</evidence>
<evidence type="ECO:0000313" key="7">
    <source>
        <dbReference type="EMBL" id="AXH11294.1"/>
    </source>
</evidence>
<keyword evidence="2" id="KW-1134">Transmembrane beta strand</keyword>
<dbReference type="RefSeq" id="WP_114838177.1">
    <property type="nucleotide sequence ID" value="NZ_CP031217.1"/>
</dbReference>
<evidence type="ECO:0000256" key="6">
    <source>
        <dbReference type="SAM" id="Coils"/>
    </source>
</evidence>
<dbReference type="Gene3D" id="1.20.1600.10">
    <property type="entry name" value="Outer membrane efflux proteins (OEP)"/>
    <property type="match status" value="1"/>
</dbReference>
<keyword evidence="5" id="KW-0998">Cell outer membrane</keyword>
<evidence type="ECO:0000256" key="5">
    <source>
        <dbReference type="ARBA" id="ARBA00023237"/>
    </source>
</evidence>
<feature type="coiled-coil region" evidence="6">
    <location>
        <begin position="316"/>
        <end position="343"/>
    </location>
</feature>
<evidence type="ECO:0000313" key="8">
    <source>
        <dbReference type="EMBL" id="RXK09561.1"/>
    </source>
</evidence>
<evidence type="ECO:0000256" key="3">
    <source>
        <dbReference type="ARBA" id="ARBA00022692"/>
    </source>
</evidence>
<accession>A0AAX2AA39</accession>
<protein>
    <submittedName>
        <fullName evidence="7">RND family efflux system, outer membrane channel protein, TolC family</fullName>
    </submittedName>
</protein>